<sequence length="698" mass="76168">MAARQLQKLQKLRAASESPVFEEDVASSESDSPAVSAAAAGNAFDLLAVFEEDDEEQAQQSQEDQTAGSSVTLDRAATSSEAQAHQQDAASNGSANTGKKKRKKKGANGKAAEQSAQSSQHDLDEVDRAIAELNMQQAQPSSSAALHTAPSNSPAASPPLLGVDAKALRPDDEMRRIFGSRVVDAESKARDSAPTEAAGLPRRYRRLMARGQLKRPQMQKGMLVTPRDTWPALTGGLTMEYFGEEQEGSGERAFCFEYVQSSGYQAVQRVFEQSQASMDPNRIVQILQQHPYHIDSLLTMYELHRSTGEQAYADEILERCLYALEMAWHPWFNPAGGNCRLDYEVEANRPFFTALFRYMQKLSRQGLHSTALELGKLLMALDPTDPMGVFCWVDYLALRAHRFTFLQRLLEEYPDKSLRLLPNMAYSSALGMWEAAQPGRAAAQRGHPSAASSSGKDSAAADSDSALLEPLVNAIMLHPLALVRLMDKVREQGAGKDAEWSAILAKPFFAKASDGGSASLSHLIDIFVERHHQLWKVTGTQAWLKKGCQAAIAGAADGRAANWVAVRLHAFPPSDENMYGDLRLIDFSDRVAAIPQEEARAAMEQMGPPGGQGGMEMPMQLTEEELDSVRSEAERILAEHTRPGGRQLTDEELQGSHPLMMLLRSMLPWVNAPEGPSEAAAPAADSDNDSNEPGPAPE</sequence>
<evidence type="ECO:0000313" key="3">
    <source>
        <dbReference type="Proteomes" id="UP001485043"/>
    </source>
</evidence>
<dbReference type="EMBL" id="JALJOV010002154">
    <property type="protein sequence ID" value="KAK9833587.1"/>
    <property type="molecule type" value="Genomic_DNA"/>
</dbReference>
<dbReference type="InterPro" id="IPR006994">
    <property type="entry name" value="TCF25/Rqc1"/>
</dbReference>
<protein>
    <recommendedName>
        <fullName evidence="4">Transcription factor 25</fullName>
    </recommendedName>
</protein>
<feature type="compositionally biased region" description="Polar residues" evidence="1">
    <location>
        <begin position="66"/>
        <end position="97"/>
    </location>
</feature>
<feature type="compositionally biased region" description="Polar residues" evidence="1">
    <location>
        <begin position="136"/>
        <end position="145"/>
    </location>
</feature>
<dbReference type="PANTHER" id="PTHR22684">
    <property type="entry name" value="NULP1-RELATED"/>
    <property type="match status" value="1"/>
</dbReference>
<dbReference type="AlphaFoldDB" id="A0AAW1RIK8"/>
<reference evidence="2 3" key="1">
    <citation type="journal article" date="2024" name="Nat. Commun.">
        <title>Phylogenomics reveals the evolutionary origins of lichenization in chlorophyte algae.</title>
        <authorList>
            <person name="Puginier C."/>
            <person name="Libourel C."/>
            <person name="Otte J."/>
            <person name="Skaloud P."/>
            <person name="Haon M."/>
            <person name="Grisel S."/>
            <person name="Petersen M."/>
            <person name="Berrin J.G."/>
            <person name="Delaux P.M."/>
            <person name="Dal Grande F."/>
            <person name="Keller J."/>
        </authorList>
    </citation>
    <scope>NUCLEOTIDE SEQUENCE [LARGE SCALE GENOMIC DNA]</scope>
    <source>
        <strain evidence="2 3">SAG 2523</strain>
    </source>
</reference>
<organism evidence="2 3">
    <name type="scientific">Apatococcus fuscideae</name>
    <dbReference type="NCBI Taxonomy" id="2026836"/>
    <lineage>
        <taxon>Eukaryota</taxon>
        <taxon>Viridiplantae</taxon>
        <taxon>Chlorophyta</taxon>
        <taxon>core chlorophytes</taxon>
        <taxon>Trebouxiophyceae</taxon>
        <taxon>Chlorellales</taxon>
        <taxon>Chlorellaceae</taxon>
        <taxon>Apatococcus</taxon>
    </lineage>
</organism>
<name>A0AAW1RIK8_9CHLO</name>
<feature type="compositionally biased region" description="Low complexity" evidence="1">
    <location>
        <begin position="149"/>
        <end position="159"/>
    </location>
</feature>
<keyword evidence="3" id="KW-1185">Reference proteome</keyword>
<accession>A0AAW1RIK8</accession>
<feature type="region of interest" description="Disordered" evidence="1">
    <location>
        <begin position="1"/>
        <end position="123"/>
    </location>
</feature>
<feature type="compositionally biased region" description="Low complexity" evidence="1">
    <location>
        <begin position="671"/>
        <end position="685"/>
    </location>
</feature>
<evidence type="ECO:0000313" key="2">
    <source>
        <dbReference type="EMBL" id="KAK9833587.1"/>
    </source>
</evidence>
<dbReference type="PANTHER" id="PTHR22684:SF0">
    <property type="entry name" value="RIBOSOME QUALITY CONTROL COMPLEX SUBUNIT TCF25"/>
    <property type="match status" value="1"/>
</dbReference>
<gene>
    <name evidence="2" type="ORF">WJX84_010728</name>
</gene>
<proteinExistence type="predicted"/>
<feature type="region of interest" description="Disordered" evidence="1">
    <location>
        <begin position="136"/>
        <end position="162"/>
    </location>
</feature>
<feature type="compositionally biased region" description="Low complexity" evidence="1">
    <location>
        <begin position="27"/>
        <end position="48"/>
    </location>
</feature>
<feature type="region of interest" description="Disordered" evidence="1">
    <location>
        <begin position="670"/>
        <end position="698"/>
    </location>
</feature>
<evidence type="ECO:0000256" key="1">
    <source>
        <dbReference type="SAM" id="MobiDB-lite"/>
    </source>
</evidence>
<dbReference type="Proteomes" id="UP001485043">
    <property type="component" value="Unassembled WGS sequence"/>
</dbReference>
<evidence type="ECO:0008006" key="4">
    <source>
        <dbReference type="Google" id="ProtNLM"/>
    </source>
</evidence>
<feature type="compositionally biased region" description="Basic residues" evidence="1">
    <location>
        <begin position="98"/>
        <end position="107"/>
    </location>
</feature>
<dbReference type="Pfam" id="PF04910">
    <property type="entry name" value="Tcf25"/>
    <property type="match status" value="1"/>
</dbReference>
<dbReference type="GO" id="GO:1990112">
    <property type="term" value="C:RQC complex"/>
    <property type="evidence" value="ECO:0007669"/>
    <property type="project" value="TreeGrafter"/>
</dbReference>
<comment type="caution">
    <text evidence="2">The sequence shown here is derived from an EMBL/GenBank/DDBJ whole genome shotgun (WGS) entry which is preliminary data.</text>
</comment>